<name>A0A1F5ZTH1_9BACT</name>
<dbReference type="EMBL" id="MFJL01000017">
    <property type="protein sequence ID" value="OGG15759.1"/>
    <property type="molecule type" value="Genomic_DNA"/>
</dbReference>
<evidence type="ECO:0000256" key="1">
    <source>
        <dbReference type="PIRSR" id="PIRSR000808-1"/>
    </source>
</evidence>
<dbReference type="GO" id="GO:0008108">
    <property type="term" value="F:UDP-glucose:hexose-1-phosphate uridylyltransferase activity"/>
    <property type="evidence" value="ECO:0007669"/>
    <property type="project" value="InterPro"/>
</dbReference>
<sequence>MAKFVPDIKTQRWIVIAPSRLNRPDDHTVEKKPASNPFAPGNEASTPPEIYRIGEGEKDKPGWRIRVVPNKFPITDIHEVIIHSPSPTDDIAEFSRDHVVDLVMTYRQRFLANRENGQVIIFCNHGERAGASLKHPHSQLVVVPRQINLDALAREPIMNVITSTDHFYMYCPDFSQWPYEVWITPKKENTMFSDITDDEAKDLAGVLQVSVQKLKKKYEVEHGKENTEPFAYNYYIHHAKNWFIRIIPRLIHRAGFELGTGLSVNTVDPTVAAEELKAME</sequence>
<dbReference type="InterPro" id="IPR046322">
    <property type="entry name" value="DUF4931"/>
</dbReference>
<dbReference type="InterPro" id="IPR053177">
    <property type="entry name" value="ADP-glucose_phosphorylase"/>
</dbReference>
<comment type="caution">
    <text evidence="4">The sequence shown here is derived from an EMBL/GenBank/DDBJ whole genome shotgun (WGS) entry which is preliminary data.</text>
</comment>
<dbReference type="SUPFAM" id="SSF54197">
    <property type="entry name" value="HIT-like"/>
    <property type="match status" value="2"/>
</dbReference>
<feature type="active site" description="Tele-UMP-histidine intermediate" evidence="1">
    <location>
        <position position="137"/>
    </location>
</feature>
<accession>A0A1F5ZTH1</accession>
<dbReference type="InterPro" id="IPR001937">
    <property type="entry name" value="GalP_UDPtransf1"/>
</dbReference>
<dbReference type="STRING" id="1798382.A3D77_07855"/>
<evidence type="ECO:0000313" key="5">
    <source>
        <dbReference type="Proteomes" id="UP000176923"/>
    </source>
</evidence>
<feature type="region of interest" description="Disordered" evidence="2">
    <location>
        <begin position="24"/>
        <end position="48"/>
    </location>
</feature>
<dbReference type="GO" id="GO:0008270">
    <property type="term" value="F:zinc ion binding"/>
    <property type="evidence" value="ECO:0007669"/>
    <property type="project" value="InterPro"/>
</dbReference>
<dbReference type="PIRSF" id="PIRSF000808">
    <property type="entry name" value="GalT"/>
    <property type="match status" value="1"/>
</dbReference>
<dbReference type="Gene3D" id="3.30.428.10">
    <property type="entry name" value="HIT-like"/>
    <property type="match status" value="3"/>
</dbReference>
<proteinExistence type="predicted"/>
<gene>
    <name evidence="4" type="ORF">A3D77_07855</name>
</gene>
<dbReference type="PANTHER" id="PTHR42763">
    <property type="entry name" value="ADP-GLUCOSE PHOSPHORYLASE"/>
    <property type="match status" value="1"/>
</dbReference>
<dbReference type="PANTHER" id="PTHR42763:SF2">
    <property type="entry name" value="ADP-GLUCOSE PHOSPHORYLASE"/>
    <property type="match status" value="1"/>
</dbReference>
<feature type="domain" description="DUF4931" evidence="3">
    <location>
        <begin position="68"/>
        <end position="142"/>
    </location>
</feature>
<protein>
    <recommendedName>
        <fullName evidence="3">DUF4931 domain-containing protein</fullName>
    </recommendedName>
</protein>
<dbReference type="Proteomes" id="UP000176923">
    <property type="component" value="Unassembled WGS sequence"/>
</dbReference>
<dbReference type="AlphaFoldDB" id="A0A1F5ZTH1"/>
<evidence type="ECO:0000256" key="2">
    <source>
        <dbReference type="SAM" id="MobiDB-lite"/>
    </source>
</evidence>
<reference evidence="4 5" key="1">
    <citation type="journal article" date="2016" name="Nat. Commun.">
        <title>Thousands of microbial genomes shed light on interconnected biogeochemical processes in an aquifer system.</title>
        <authorList>
            <person name="Anantharaman K."/>
            <person name="Brown C.T."/>
            <person name="Hug L.A."/>
            <person name="Sharon I."/>
            <person name="Castelle C.J."/>
            <person name="Probst A.J."/>
            <person name="Thomas B.C."/>
            <person name="Singh A."/>
            <person name="Wilkins M.J."/>
            <person name="Karaoz U."/>
            <person name="Brodie E.L."/>
            <person name="Williams K.H."/>
            <person name="Hubbard S.S."/>
            <person name="Banfield J.F."/>
        </authorList>
    </citation>
    <scope>NUCLEOTIDE SEQUENCE [LARGE SCALE GENOMIC DNA]</scope>
</reference>
<feature type="compositionally biased region" description="Basic and acidic residues" evidence="2">
    <location>
        <begin position="24"/>
        <end position="33"/>
    </location>
</feature>
<evidence type="ECO:0000259" key="3">
    <source>
        <dbReference type="Pfam" id="PF16285"/>
    </source>
</evidence>
<dbReference type="GO" id="GO:0006012">
    <property type="term" value="P:galactose metabolic process"/>
    <property type="evidence" value="ECO:0007669"/>
    <property type="project" value="InterPro"/>
</dbReference>
<dbReference type="Pfam" id="PF16285">
    <property type="entry name" value="DUF4931_N"/>
    <property type="match status" value="1"/>
</dbReference>
<dbReference type="InterPro" id="IPR036265">
    <property type="entry name" value="HIT-like_sf"/>
</dbReference>
<organism evidence="4 5">
    <name type="scientific">Candidatus Gottesmanbacteria bacterium RIFCSPHIGHO2_02_FULL_39_11</name>
    <dbReference type="NCBI Taxonomy" id="1798382"/>
    <lineage>
        <taxon>Bacteria</taxon>
        <taxon>Candidatus Gottesmaniibacteriota</taxon>
    </lineage>
</organism>
<evidence type="ECO:0000313" key="4">
    <source>
        <dbReference type="EMBL" id="OGG15759.1"/>
    </source>
</evidence>